<evidence type="ECO:0000259" key="4">
    <source>
        <dbReference type="PROSITE" id="PS50893"/>
    </source>
</evidence>
<evidence type="ECO:0000313" key="5">
    <source>
        <dbReference type="EMBL" id="KZN96422.1"/>
    </source>
</evidence>
<dbReference type="Pfam" id="PF00005">
    <property type="entry name" value="ABC_tran"/>
    <property type="match status" value="1"/>
</dbReference>
<keyword evidence="3" id="KW-0067">ATP-binding</keyword>
<keyword evidence="2" id="KW-0547">Nucleotide-binding</keyword>
<keyword evidence="6" id="KW-1185">Reference proteome</keyword>
<sequence length="223" mass="25707">MVKLQVSQLAFQYEQTAEKGALLENVSFQLHAGDRACIIGKNGSGKSTLLRLIAGLIQPDSGNILLNEKYKPGTDRFKEAMAYIPDKPLVYDALTGFENKELILSLWRIKKEKRAAYEEKFQELCEQFDLTHALQKPVKHYSLGMKYKLFLISMLARSPELIILDEPFTSLDEASQKQSIMMLKEAFKEQCILFTSHQRYIYAELGSRFFLLENRQLKEMNLI</sequence>
<organism evidence="5 6">
    <name type="scientific">Aeribacillus pallidus</name>
    <dbReference type="NCBI Taxonomy" id="33936"/>
    <lineage>
        <taxon>Bacteria</taxon>
        <taxon>Bacillati</taxon>
        <taxon>Bacillota</taxon>
        <taxon>Bacilli</taxon>
        <taxon>Bacillales</taxon>
        <taxon>Bacillaceae</taxon>
        <taxon>Aeribacillus</taxon>
    </lineage>
</organism>
<dbReference type="GeneID" id="301124789"/>
<dbReference type="InterPro" id="IPR003439">
    <property type="entry name" value="ABC_transporter-like_ATP-bd"/>
</dbReference>
<proteinExistence type="predicted"/>
<dbReference type="EMBL" id="LWBR01000023">
    <property type="protein sequence ID" value="KZN96422.1"/>
    <property type="molecule type" value="Genomic_DNA"/>
</dbReference>
<dbReference type="Proteomes" id="UP000076476">
    <property type="component" value="Unassembled WGS sequence"/>
</dbReference>
<evidence type="ECO:0000256" key="1">
    <source>
        <dbReference type="ARBA" id="ARBA00022448"/>
    </source>
</evidence>
<protein>
    <submittedName>
        <fullName evidence="5">ABC transporter</fullName>
    </submittedName>
</protein>
<dbReference type="SMART" id="SM00382">
    <property type="entry name" value="AAA"/>
    <property type="match status" value="1"/>
</dbReference>
<dbReference type="PANTHER" id="PTHR42939">
    <property type="entry name" value="ABC TRANSPORTER ATP-BINDING PROTEIN ALBC-RELATED"/>
    <property type="match status" value="1"/>
</dbReference>
<dbReference type="GO" id="GO:0005524">
    <property type="term" value="F:ATP binding"/>
    <property type="evidence" value="ECO:0007669"/>
    <property type="project" value="UniProtKB-KW"/>
</dbReference>
<dbReference type="STRING" id="33936.AZI98_08690"/>
<dbReference type="RefSeq" id="WP_063387893.1">
    <property type="nucleotide sequence ID" value="NZ_LWBR01000023.1"/>
</dbReference>
<comment type="caution">
    <text evidence="5">The sequence shown here is derived from an EMBL/GenBank/DDBJ whole genome shotgun (WGS) entry which is preliminary data.</text>
</comment>
<dbReference type="InterPro" id="IPR051782">
    <property type="entry name" value="ABC_Transporter_VariousFunc"/>
</dbReference>
<dbReference type="PROSITE" id="PS50893">
    <property type="entry name" value="ABC_TRANSPORTER_2"/>
    <property type="match status" value="1"/>
</dbReference>
<dbReference type="InterPro" id="IPR003593">
    <property type="entry name" value="AAA+_ATPase"/>
</dbReference>
<feature type="domain" description="ABC transporter" evidence="4">
    <location>
        <begin position="4"/>
        <end position="223"/>
    </location>
</feature>
<dbReference type="SUPFAM" id="SSF52540">
    <property type="entry name" value="P-loop containing nucleoside triphosphate hydrolases"/>
    <property type="match status" value="1"/>
</dbReference>
<dbReference type="InterPro" id="IPR027417">
    <property type="entry name" value="P-loop_NTPase"/>
</dbReference>
<gene>
    <name evidence="5" type="ORF">AZI98_08690</name>
</gene>
<keyword evidence="1" id="KW-0813">Transport</keyword>
<evidence type="ECO:0000256" key="3">
    <source>
        <dbReference type="ARBA" id="ARBA00022840"/>
    </source>
</evidence>
<dbReference type="GO" id="GO:0016887">
    <property type="term" value="F:ATP hydrolysis activity"/>
    <property type="evidence" value="ECO:0007669"/>
    <property type="project" value="InterPro"/>
</dbReference>
<evidence type="ECO:0000313" key="6">
    <source>
        <dbReference type="Proteomes" id="UP000076476"/>
    </source>
</evidence>
<dbReference type="AlphaFoldDB" id="A0A165XUI9"/>
<dbReference type="PANTHER" id="PTHR42939:SF1">
    <property type="entry name" value="ABC TRANSPORTER ATP-BINDING PROTEIN ALBC-RELATED"/>
    <property type="match status" value="1"/>
</dbReference>
<name>A0A165XUI9_9BACI</name>
<accession>A0A165XUI9</accession>
<dbReference type="Gene3D" id="3.40.50.300">
    <property type="entry name" value="P-loop containing nucleotide triphosphate hydrolases"/>
    <property type="match status" value="1"/>
</dbReference>
<evidence type="ECO:0000256" key="2">
    <source>
        <dbReference type="ARBA" id="ARBA00022741"/>
    </source>
</evidence>
<dbReference type="OrthoDB" id="9804819at2"/>
<reference evidence="5 6" key="1">
    <citation type="submission" date="2016-04" db="EMBL/GenBank/DDBJ databases">
        <title>Draft genome sequence of Aeribacillus pallidus 8m3 from petroleum reservoir.</title>
        <authorList>
            <person name="Poltaraus A.B."/>
            <person name="Nazina T.N."/>
            <person name="Tourova T.P."/>
            <person name="Malakho S.M."/>
            <person name="Korshunova A.V."/>
            <person name="Sokolova D.S."/>
        </authorList>
    </citation>
    <scope>NUCLEOTIDE SEQUENCE [LARGE SCALE GENOMIC DNA]</scope>
    <source>
        <strain evidence="5 6">8m3</strain>
    </source>
</reference>